<accession>A0A1P8WIN2</accession>
<proteinExistence type="predicted"/>
<gene>
    <name evidence="1" type="ORF">Fuma_03521</name>
</gene>
<dbReference type="Gene3D" id="3.40.50.300">
    <property type="entry name" value="P-loop containing nucleotide triphosphate hydrolases"/>
    <property type="match status" value="1"/>
</dbReference>
<dbReference type="OrthoDB" id="276523at2"/>
<dbReference type="EMBL" id="CP017641">
    <property type="protein sequence ID" value="APZ93903.1"/>
    <property type="molecule type" value="Genomic_DNA"/>
</dbReference>
<keyword evidence="1" id="KW-0808">Transferase</keyword>
<reference evidence="1 2" key="1">
    <citation type="journal article" date="2016" name="Front. Microbiol.">
        <title>Fuerstia marisgermanicae gen. nov., sp. nov., an Unusual Member of the Phylum Planctomycetes from the German Wadden Sea.</title>
        <authorList>
            <person name="Kohn T."/>
            <person name="Heuer A."/>
            <person name="Jogler M."/>
            <person name="Vollmers J."/>
            <person name="Boedeker C."/>
            <person name="Bunk B."/>
            <person name="Rast P."/>
            <person name="Borchert D."/>
            <person name="Glockner I."/>
            <person name="Freese H.M."/>
            <person name="Klenk H.P."/>
            <person name="Overmann J."/>
            <person name="Kaster A.K."/>
            <person name="Rohde M."/>
            <person name="Wiegand S."/>
            <person name="Jogler C."/>
        </authorList>
    </citation>
    <scope>NUCLEOTIDE SEQUENCE [LARGE SCALE GENOMIC DNA]</scope>
    <source>
        <strain evidence="1 2">NH11</strain>
    </source>
</reference>
<dbReference type="GO" id="GO:0016301">
    <property type="term" value="F:kinase activity"/>
    <property type="evidence" value="ECO:0007669"/>
    <property type="project" value="UniProtKB-KW"/>
</dbReference>
<sequence>MTAHHSVADELAERNIRKWIHAKHVQDRVADPTGHETIGPYVTVAREIGSGGGQIARMAGDRLGWDVLDGEIVDYLAERYGTPRNLVEIADERHIGWIEEMLTGWMGGKQWTSARYVHRLHHLLMLAAQHGNVIVVGRGARFILPPEHGLSVRVVAPAEFRARRIAKERGIDHKAAQAAIAAADREQAAYIKEHFHHAVDDSHMYDLVINVEKLSLEEAADLIVDAVRSHGHKMPTAASMSAAAL</sequence>
<dbReference type="InterPro" id="IPR027417">
    <property type="entry name" value="P-loop_NTPase"/>
</dbReference>
<dbReference type="STRING" id="1891926.Fuma_03521"/>
<keyword evidence="1" id="KW-0418">Kinase</keyword>
<organism evidence="1 2">
    <name type="scientific">Fuerstiella marisgermanici</name>
    <dbReference type="NCBI Taxonomy" id="1891926"/>
    <lineage>
        <taxon>Bacteria</taxon>
        <taxon>Pseudomonadati</taxon>
        <taxon>Planctomycetota</taxon>
        <taxon>Planctomycetia</taxon>
        <taxon>Planctomycetales</taxon>
        <taxon>Planctomycetaceae</taxon>
        <taxon>Fuerstiella</taxon>
    </lineage>
</organism>
<evidence type="ECO:0000313" key="1">
    <source>
        <dbReference type="EMBL" id="APZ93903.1"/>
    </source>
</evidence>
<evidence type="ECO:0000313" key="2">
    <source>
        <dbReference type="Proteomes" id="UP000187735"/>
    </source>
</evidence>
<dbReference type="SUPFAM" id="SSF52540">
    <property type="entry name" value="P-loop containing nucleoside triphosphate hydrolases"/>
    <property type="match status" value="1"/>
</dbReference>
<keyword evidence="2" id="KW-1185">Reference proteome</keyword>
<dbReference type="Proteomes" id="UP000187735">
    <property type="component" value="Chromosome"/>
</dbReference>
<dbReference type="KEGG" id="fmr:Fuma_03521"/>
<name>A0A1P8WIN2_9PLAN</name>
<dbReference type="AlphaFoldDB" id="A0A1P8WIN2"/>
<dbReference type="RefSeq" id="WP_077025292.1">
    <property type="nucleotide sequence ID" value="NZ_CP017641.1"/>
</dbReference>
<protein>
    <submittedName>
        <fullName evidence="1">Cytidylate kinase</fullName>
    </submittedName>
</protein>
<dbReference type="Pfam" id="PF13189">
    <property type="entry name" value="Cytidylate_kin2"/>
    <property type="match status" value="1"/>
</dbReference>